<dbReference type="AlphaFoldDB" id="H5SQL8"/>
<gene>
    <name evidence="2" type="ORF">HGMM_OP2C328</name>
</gene>
<dbReference type="EMBL" id="AP011801">
    <property type="protein sequence ID" value="BAL58780.1"/>
    <property type="molecule type" value="Genomic_DNA"/>
</dbReference>
<evidence type="ECO:0000313" key="2">
    <source>
        <dbReference type="EMBL" id="BAL58780.1"/>
    </source>
</evidence>
<organism evidence="2">
    <name type="scientific">Acetithermum autotrophicum</name>
    <dbReference type="NCBI Taxonomy" id="1446466"/>
    <lineage>
        <taxon>Bacteria</taxon>
        <taxon>Candidatus Bipolaricaulota</taxon>
        <taxon>Candidatus Acetithermum</taxon>
    </lineage>
</organism>
<name>H5SQL8_ACEAU</name>
<accession>H5SQL8</accession>
<reference evidence="2" key="1">
    <citation type="journal article" date="2005" name="Environ. Microbiol.">
        <title>Genetic and functional properties of uncultivated thermophilic crenarchaeotes from a subsurface gold mine as revealed by analysis of genome fragments.</title>
        <authorList>
            <person name="Nunoura T."/>
            <person name="Hirayama H."/>
            <person name="Takami H."/>
            <person name="Oida H."/>
            <person name="Nishi S."/>
            <person name="Shimamura S."/>
            <person name="Suzuki Y."/>
            <person name="Inagaki F."/>
            <person name="Takai K."/>
            <person name="Nealson K.H."/>
            <person name="Horikoshi K."/>
        </authorList>
    </citation>
    <scope>NUCLEOTIDE SEQUENCE</scope>
</reference>
<protein>
    <submittedName>
        <fullName evidence="2">Uncharacterized protein</fullName>
    </submittedName>
</protein>
<keyword evidence="1" id="KW-0732">Signal</keyword>
<feature type="signal peptide" evidence="1">
    <location>
        <begin position="1"/>
        <end position="23"/>
    </location>
</feature>
<reference evidence="2" key="2">
    <citation type="journal article" date="2012" name="PLoS ONE">
        <title>A Deeply Branching Thermophilic Bacterium with an Ancient Acetyl-CoA Pathway Dominates a Subsurface Ecosystem.</title>
        <authorList>
            <person name="Takami H."/>
            <person name="Noguchi H."/>
            <person name="Takaki Y."/>
            <person name="Uchiyama I."/>
            <person name="Toyoda A."/>
            <person name="Nishi S."/>
            <person name="Chee G.-J."/>
            <person name="Arai W."/>
            <person name="Nunoura T."/>
            <person name="Itoh T."/>
            <person name="Hattori M."/>
            <person name="Takai K."/>
        </authorList>
    </citation>
    <scope>NUCLEOTIDE SEQUENCE</scope>
</reference>
<evidence type="ECO:0000256" key="1">
    <source>
        <dbReference type="SAM" id="SignalP"/>
    </source>
</evidence>
<sequence>MKLMKLIAVVGLMVAALAAVSWASGNEVKGTLNAVDVAGMTVTVNNQVYSVSANVTVKVKNQGYIPFSQLPSYVGQWVELKLTAQGLVYKIEVKNGAGKPSLGGKLKGALQAVDVANRTITVNNQTFNVSANVVIEVKQGKQKSYISFEQLPSYIGKFVEIKYDANTIVYKIEVKM</sequence>
<feature type="chain" id="PRO_5003597773" evidence="1">
    <location>
        <begin position="24"/>
        <end position="176"/>
    </location>
</feature>
<proteinExistence type="predicted"/>